<feature type="domain" description="Death" evidence="2">
    <location>
        <begin position="685"/>
        <end position="755"/>
    </location>
</feature>
<dbReference type="InterPro" id="IPR011029">
    <property type="entry name" value="DEATH-like_dom_sf"/>
</dbReference>
<evidence type="ECO:0000313" key="3">
    <source>
        <dbReference type="EMBL" id="CAH3041792.1"/>
    </source>
</evidence>
<dbReference type="PANTHER" id="PTHR14657">
    <property type="entry name" value="IGF-LIKE FAMILY RECEPTOR 1"/>
    <property type="match status" value="1"/>
</dbReference>
<gene>
    <name evidence="3" type="ORF">PLOB_00047923</name>
</gene>
<evidence type="ECO:0000259" key="2">
    <source>
        <dbReference type="Pfam" id="PF00531"/>
    </source>
</evidence>
<feature type="compositionally biased region" description="Polar residues" evidence="1">
    <location>
        <begin position="427"/>
        <end position="438"/>
    </location>
</feature>
<dbReference type="InterPro" id="IPR042355">
    <property type="entry name" value="IGFLR1"/>
</dbReference>
<dbReference type="PANTHER" id="PTHR14657:SF2">
    <property type="entry name" value="IGF-LIKE FAMILY RECEPTOR 1"/>
    <property type="match status" value="1"/>
</dbReference>
<dbReference type="Proteomes" id="UP001159405">
    <property type="component" value="Unassembled WGS sequence"/>
</dbReference>
<dbReference type="SUPFAM" id="SSF47986">
    <property type="entry name" value="DEATH domain"/>
    <property type="match status" value="1"/>
</dbReference>
<evidence type="ECO:0000256" key="1">
    <source>
        <dbReference type="SAM" id="MobiDB-lite"/>
    </source>
</evidence>
<name>A0ABN8N8P3_9CNID</name>
<accession>A0ABN8N8P3</accession>
<reference evidence="3 4" key="1">
    <citation type="submission" date="2022-05" db="EMBL/GenBank/DDBJ databases">
        <authorList>
            <consortium name="Genoscope - CEA"/>
            <person name="William W."/>
        </authorList>
    </citation>
    <scope>NUCLEOTIDE SEQUENCE [LARGE SCALE GENOMIC DNA]</scope>
</reference>
<feature type="region of interest" description="Disordered" evidence="1">
    <location>
        <begin position="356"/>
        <end position="438"/>
    </location>
</feature>
<sequence length="763" mass="85889">MIQLKKIRKQVPGNIFATAGSACVLEWPWKIDHASSLDREDKIFLACSSQVVSKSELNSSNVCTANFLSLGWGGKKTSCLNHIQLQEVQLNKDISLILIPVELLHKQRRLSWLRKNEFLSDRPQPCSKSRPDNNCKLYCHVVREIGPGDTFDLQCYLLKVDENGSYYLQVHGNKAELKSLKDFDRYEYPVGSVILNDTSEVVGFLAFGEKDEILPLFILPEDQQGNEHVPHDKLTVDLPKDVDSTEVTDGGTENGERLELAQKEAQKTAIKSQEDDMSSDNNLNTICAMENVANNSPSDSSNSSEDSNILAELKVTDQQNFETCLQDQDKDLLTNTEIPSDIMRLMIENLRLSDSRQRSGPIEMSFPSLNSGGPGIQIGGANNEEEFCPILPPPRGNERPSLQGPRDSAETNPDTDDAREANKRPVQRSQSEQNAESLSQAKKSLFKVHSVVEYRSSSGPLVESVILGNVYVMDILKRRLDTSYYKNVQNWQHLAHRQNVPTDMIMKLTGQSPASRSESLFELLETRNPDLTIGTLKFHLNCLKNMGNVAKCISDLEDHKKIDEALQKAMLPGKFFILLDHKQDEHWKNLGLSLGIDHKDLTGIMTSCAAQHKNPAQELIHYLCAKDPNMPITEFKKFFDCTDTGIYRMDIIKKPDSQPGLKTLTDLQHNLELMREVTCMLNNADNSQKQNYLDLASKCGISPEVYRSIQPPCSESPTKQVLEDIVGRKPSYTVQELFTDLQAMDRSDVVEAIYRHFVEAEET</sequence>
<dbReference type="Pfam" id="PF00531">
    <property type="entry name" value="Death"/>
    <property type="match status" value="1"/>
</dbReference>
<proteinExistence type="predicted"/>
<organism evidence="3 4">
    <name type="scientific">Porites lobata</name>
    <dbReference type="NCBI Taxonomy" id="104759"/>
    <lineage>
        <taxon>Eukaryota</taxon>
        <taxon>Metazoa</taxon>
        <taxon>Cnidaria</taxon>
        <taxon>Anthozoa</taxon>
        <taxon>Hexacorallia</taxon>
        <taxon>Scleractinia</taxon>
        <taxon>Fungiina</taxon>
        <taxon>Poritidae</taxon>
        <taxon>Porites</taxon>
    </lineage>
</organism>
<evidence type="ECO:0000313" key="4">
    <source>
        <dbReference type="Proteomes" id="UP001159405"/>
    </source>
</evidence>
<comment type="caution">
    <text evidence="3">The sequence shown here is derived from an EMBL/GenBank/DDBJ whole genome shotgun (WGS) entry which is preliminary data.</text>
</comment>
<dbReference type="EMBL" id="CALNXK010000009">
    <property type="protein sequence ID" value="CAH3041792.1"/>
    <property type="molecule type" value="Genomic_DNA"/>
</dbReference>
<dbReference type="InterPro" id="IPR000488">
    <property type="entry name" value="Death_dom"/>
</dbReference>
<dbReference type="Gene3D" id="1.10.533.10">
    <property type="entry name" value="Death Domain, Fas"/>
    <property type="match status" value="1"/>
</dbReference>
<keyword evidence="4" id="KW-1185">Reference proteome</keyword>
<dbReference type="PROSITE" id="PS51257">
    <property type="entry name" value="PROKAR_LIPOPROTEIN"/>
    <property type="match status" value="1"/>
</dbReference>
<protein>
    <recommendedName>
        <fullName evidence="2">Death domain-containing protein</fullName>
    </recommendedName>
</protein>